<evidence type="ECO:0000313" key="1">
    <source>
        <dbReference type="EMBL" id="KNE79165.1"/>
    </source>
</evidence>
<name>A0ACC4W3S5_STRFR</name>
<evidence type="ECO:0000313" key="2">
    <source>
        <dbReference type="Proteomes" id="UP000037185"/>
    </source>
</evidence>
<accession>A0ACC4W3S5</accession>
<dbReference type="Proteomes" id="UP000037185">
    <property type="component" value="Unassembled WGS sequence"/>
</dbReference>
<sequence length="121" mass="13082">MAAAWEQHALRHHGPDSAEAVHWLEVRADLARLAGDFGRSCELWLSAASARLGAGEPEDGRDVVAAVDRAHHCWEQLGDGDTARRLVSRLATLRHRVPGPRPGAVEALERRIETLGAVGAN</sequence>
<comment type="caution">
    <text evidence="1">The sequence shown here is derived from an EMBL/GenBank/DDBJ whole genome shotgun (WGS) entry which is preliminary data.</text>
</comment>
<dbReference type="EMBL" id="LGSP01000101">
    <property type="protein sequence ID" value="KNE79165.1"/>
    <property type="molecule type" value="Genomic_DNA"/>
</dbReference>
<reference evidence="1" key="1">
    <citation type="submission" date="2015-07" db="EMBL/GenBank/DDBJ databases">
        <title>Draft genome sequence of Streptomyces fradiae, a resistant strain to nitron-oligomycin.</title>
        <authorList>
            <person name="Vatlin A.A."/>
            <person name="Bekker O.B."/>
            <person name="Danilenko V.N."/>
        </authorList>
    </citation>
    <scope>NUCLEOTIDE SEQUENCE</scope>
    <source>
        <strain evidence="1">Olg1-1</strain>
    </source>
</reference>
<protein>
    <submittedName>
        <fullName evidence="1">Uncharacterized protein</fullName>
    </submittedName>
</protein>
<proteinExistence type="predicted"/>
<gene>
    <name evidence="1" type="ORF">ADZ36_29150</name>
</gene>
<organism evidence="1 2">
    <name type="scientific">Streptomyces fradiae</name>
    <name type="common">Streptomyces roseoflavus</name>
    <dbReference type="NCBI Taxonomy" id="1906"/>
    <lineage>
        <taxon>Bacteria</taxon>
        <taxon>Bacillati</taxon>
        <taxon>Actinomycetota</taxon>
        <taxon>Actinomycetes</taxon>
        <taxon>Kitasatosporales</taxon>
        <taxon>Streptomycetaceae</taxon>
        <taxon>Streptomyces</taxon>
    </lineage>
</organism>
<keyword evidence="2" id="KW-1185">Reference proteome</keyword>